<feature type="non-terminal residue" evidence="1">
    <location>
        <position position="160"/>
    </location>
</feature>
<organism evidence="1 2">
    <name type="scientific">Rhodofomes roseus</name>
    <dbReference type="NCBI Taxonomy" id="34475"/>
    <lineage>
        <taxon>Eukaryota</taxon>
        <taxon>Fungi</taxon>
        <taxon>Dikarya</taxon>
        <taxon>Basidiomycota</taxon>
        <taxon>Agaricomycotina</taxon>
        <taxon>Agaricomycetes</taxon>
        <taxon>Polyporales</taxon>
        <taxon>Rhodofomes</taxon>
    </lineage>
</organism>
<sequence length="160" mass="17436">LCIGLPVMIKANEATECNVTNGAEAIVVGWSSKPLTGDKRMLEVVFVKLTAAPTPVKLDGLPENVVPIAAQSMKIPCLMPNDRTLTIHRTQVALIPNFAMTDFSSQGHTRPYNVVDLQNCKNHQSVYTCLSRGSTYQGTIIVQGFDNSKFMGGVTGWLRQ</sequence>
<keyword evidence="2" id="KW-1185">Reference proteome</keyword>
<dbReference type="GeneID" id="72000596"/>
<dbReference type="RefSeq" id="XP_047772551.1">
    <property type="nucleotide sequence ID" value="XM_047919864.1"/>
</dbReference>
<proteinExistence type="predicted"/>
<accession>A0ABQ8JYZ8</accession>
<dbReference type="EMBL" id="JADCUA010000044">
    <property type="protein sequence ID" value="KAH9829019.1"/>
    <property type="molecule type" value="Genomic_DNA"/>
</dbReference>
<protein>
    <recommendedName>
        <fullName evidence="3">Ig-like domain-containing protein</fullName>
    </recommendedName>
</protein>
<name>A0ABQ8JYZ8_9APHY</name>
<comment type="caution">
    <text evidence="1">The sequence shown here is derived from an EMBL/GenBank/DDBJ whole genome shotgun (WGS) entry which is preliminary data.</text>
</comment>
<evidence type="ECO:0008006" key="3">
    <source>
        <dbReference type="Google" id="ProtNLM"/>
    </source>
</evidence>
<evidence type="ECO:0000313" key="1">
    <source>
        <dbReference type="EMBL" id="KAH9829019.1"/>
    </source>
</evidence>
<feature type="non-terminal residue" evidence="1">
    <location>
        <position position="1"/>
    </location>
</feature>
<gene>
    <name evidence="1" type="ORF">C8Q71DRAFT_691331</name>
</gene>
<evidence type="ECO:0000313" key="2">
    <source>
        <dbReference type="Proteomes" id="UP000814176"/>
    </source>
</evidence>
<reference evidence="1 2" key="1">
    <citation type="journal article" date="2021" name="Environ. Microbiol.">
        <title>Gene family expansions and transcriptome signatures uncover fungal adaptations to wood decay.</title>
        <authorList>
            <person name="Hage H."/>
            <person name="Miyauchi S."/>
            <person name="Viragh M."/>
            <person name="Drula E."/>
            <person name="Min B."/>
            <person name="Chaduli D."/>
            <person name="Navarro D."/>
            <person name="Favel A."/>
            <person name="Norest M."/>
            <person name="Lesage-Meessen L."/>
            <person name="Balint B."/>
            <person name="Merenyi Z."/>
            <person name="de Eugenio L."/>
            <person name="Morin E."/>
            <person name="Martinez A.T."/>
            <person name="Baldrian P."/>
            <person name="Stursova M."/>
            <person name="Martinez M.J."/>
            <person name="Novotny C."/>
            <person name="Magnuson J.K."/>
            <person name="Spatafora J.W."/>
            <person name="Maurice S."/>
            <person name="Pangilinan J."/>
            <person name="Andreopoulos W."/>
            <person name="LaButti K."/>
            <person name="Hundley H."/>
            <person name="Na H."/>
            <person name="Kuo A."/>
            <person name="Barry K."/>
            <person name="Lipzen A."/>
            <person name="Henrissat B."/>
            <person name="Riley R."/>
            <person name="Ahrendt S."/>
            <person name="Nagy L.G."/>
            <person name="Grigoriev I.V."/>
            <person name="Martin F."/>
            <person name="Rosso M.N."/>
        </authorList>
    </citation>
    <scope>NUCLEOTIDE SEQUENCE [LARGE SCALE GENOMIC DNA]</scope>
    <source>
        <strain evidence="1 2">CIRM-BRFM 1785</strain>
    </source>
</reference>
<dbReference type="Proteomes" id="UP000814176">
    <property type="component" value="Unassembled WGS sequence"/>
</dbReference>